<feature type="region of interest" description="Disordered" evidence="1">
    <location>
        <begin position="1"/>
        <end position="109"/>
    </location>
</feature>
<feature type="compositionally biased region" description="Basic and acidic residues" evidence="1">
    <location>
        <begin position="20"/>
        <end position="45"/>
    </location>
</feature>
<evidence type="ECO:0000256" key="1">
    <source>
        <dbReference type="SAM" id="MobiDB-lite"/>
    </source>
</evidence>
<proteinExistence type="predicted"/>
<feature type="compositionally biased region" description="Polar residues" evidence="1">
    <location>
        <begin position="58"/>
        <end position="68"/>
    </location>
</feature>
<name>A0A1V8TCF5_9PEZI</name>
<comment type="caution">
    <text evidence="2">The sequence shown here is derived from an EMBL/GenBank/DDBJ whole genome shotgun (WGS) entry which is preliminary data.</text>
</comment>
<organism evidence="2 3">
    <name type="scientific">Cryoendolithus antarcticus</name>
    <dbReference type="NCBI Taxonomy" id="1507870"/>
    <lineage>
        <taxon>Eukaryota</taxon>
        <taxon>Fungi</taxon>
        <taxon>Dikarya</taxon>
        <taxon>Ascomycota</taxon>
        <taxon>Pezizomycotina</taxon>
        <taxon>Dothideomycetes</taxon>
        <taxon>Dothideomycetidae</taxon>
        <taxon>Cladosporiales</taxon>
        <taxon>Cladosporiaceae</taxon>
        <taxon>Cryoendolithus</taxon>
    </lineage>
</organism>
<evidence type="ECO:0000313" key="2">
    <source>
        <dbReference type="EMBL" id="OQO08882.1"/>
    </source>
</evidence>
<gene>
    <name evidence="2" type="ORF">B0A48_05772</name>
</gene>
<accession>A0A1V8TCF5</accession>
<keyword evidence="3" id="KW-1185">Reference proteome</keyword>
<dbReference type="EMBL" id="NAJO01000011">
    <property type="protein sequence ID" value="OQO08882.1"/>
    <property type="molecule type" value="Genomic_DNA"/>
</dbReference>
<evidence type="ECO:0000313" key="3">
    <source>
        <dbReference type="Proteomes" id="UP000192596"/>
    </source>
</evidence>
<sequence>MLKRIGQSLQDPGTIQNMPREVKNGDRGVDVKKTLRKPDKVETKTSKSVASALPTEAGRTNVSASSNVSRKEVRTPASNANTQSRSSSSQRANVSSKADGPSTPRQPNIQEWNELVHNYHKERDHRTHLEEVVVAFQTERDHHLHQYASLESELHVSQKKNESQNEEICALQASSFSAMDSARWMPMDVGQIRGELEDLHASIWKLSRTYAADTWLASERESSDPSLRLDLRSSLNHVVRFGSKGVEALDELTSIKRASQLCLAALISDHIAMTILESPFFFVADRNAFHDVWKRALKYDPRKAALWRSDTLRLMNPLDLESESAKIETAAIKQSIDVTCENLATQYAKKLPEPLLRRLESSILEEFVQELVLAYQKAGSLSMRLWVQRPSLRCDYLADLAGVNFDIKSKILQAHSLHRIDDSEDHTHDGKWIKVVVQPAFRAAGTHEAEGYDQYQVWCPAVVYLDDK</sequence>
<feature type="compositionally biased region" description="Low complexity" evidence="1">
    <location>
        <begin position="77"/>
        <end position="96"/>
    </location>
</feature>
<dbReference type="InParanoid" id="A0A1V8TCF5"/>
<dbReference type="AlphaFoldDB" id="A0A1V8TCF5"/>
<dbReference type="OrthoDB" id="3643593at2759"/>
<dbReference type="Proteomes" id="UP000192596">
    <property type="component" value="Unassembled WGS sequence"/>
</dbReference>
<protein>
    <submittedName>
        <fullName evidence="2">Uncharacterized protein</fullName>
    </submittedName>
</protein>
<reference evidence="3" key="1">
    <citation type="submission" date="2017-03" db="EMBL/GenBank/DDBJ databases">
        <title>Genomes of endolithic fungi from Antarctica.</title>
        <authorList>
            <person name="Coleine C."/>
            <person name="Masonjones S."/>
            <person name="Stajich J.E."/>
        </authorList>
    </citation>
    <scope>NUCLEOTIDE SEQUENCE [LARGE SCALE GENOMIC DNA]</scope>
    <source>
        <strain evidence="3">CCFEE 5527</strain>
    </source>
</reference>
<feature type="compositionally biased region" description="Polar residues" evidence="1">
    <location>
        <begin position="7"/>
        <end position="17"/>
    </location>
</feature>